<reference evidence="1 2" key="1">
    <citation type="submission" date="2018-01" db="EMBL/GenBank/DDBJ databases">
        <title>The draft genome sequence of Halioglobus lutimaris HF004.</title>
        <authorList>
            <person name="Du Z.-J."/>
            <person name="Shi M.-J."/>
        </authorList>
    </citation>
    <scope>NUCLEOTIDE SEQUENCE [LARGE SCALE GENOMIC DNA]</scope>
    <source>
        <strain evidence="1 2">HF004</strain>
    </source>
</reference>
<dbReference type="AlphaFoldDB" id="A0A2N5X4S5"/>
<dbReference type="Proteomes" id="UP000235005">
    <property type="component" value="Unassembled WGS sequence"/>
</dbReference>
<proteinExistence type="predicted"/>
<accession>A0A2N5X4S5</accession>
<organism evidence="1 2">
    <name type="scientific">Pseudohalioglobus lutimaris</name>
    <dbReference type="NCBI Taxonomy" id="1737061"/>
    <lineage>
        <taxon>Bacteria</taxon>
        <taxon>Pseudomonadati</taxon>
        <taxon>Pseudomonadota</taxon>
        <taxon>Gammaproteobacteria</taxon>
        <taxon>Cellvibrionales</taxon>
        <taxon>Halieaceae</taxon>
        <taxon>Pseudohalioglobus</taxon>
    </lineage>
</organism>
<evidence type="ECO:0000313" key="2">
    <source>
        <dbReference type="Proteomes" id="UP000235005"/>
    </source>
</evidence>
<comment type="caution">
    <text evidence="1">The sequence shown here is derived from an EMBL/GenBank/DDBJ whole genome shotgun (WGS) entry which is preliminary data.</text>
</comment>
<protein>
    <submittedName>
        <fullName evidence="1">Uncharacterized protein</fullName>
    </submittedName>
</protein>
<gene>
    <name evidence="1" type="ORF">C0039_08160</name>
</gene>
<dbReference type="RefSeq" id="WP_101517800.1">
    <property type="nucleotide sequence ID" value="NZ_PKUS01000007.1"/>
</dbReference>
<evidence type="ECO:0000313" key="1">
    <source>
        <dbReference type="EMBL" id="PLW69486.1"/>
    </source>
</evidence>
<keyword evidence="2" id="KW-1185">Reference proteome</keyword>
<dbReference type="EMBL" id="PKUS01000007">
    <property type="protein sequence ID" value="PLW69486.1"/>
    <property type="molecule type" value="Genomic_DNA"/>
</dbReference>
<name>A0A2N5X4S5_9GAMM</name>
<dbReference type="OrthoDB" id="5731691at2"/>
<sequence length="154" mass="16541">MSSARGRANQCLYLARILTAAWQRDLAAETIPASVLAQAYLPCVRSHLRDAYGWFLVEVTRPGVLPDLPPTCIAELPEVAQGKAVPPEVREFHLLEGSGWIAEMLAADADSATSASSMGNLATAVTAADPQRASQWADLLQALFDRMGDSLDEC</sequence>